<dbReference type="Proteomes" id="UP001153069">
    <property type="component" value="Unassembled WGS sequence"/>
</dbReference>
<proteinExistence type="predicted"/>
<comment type="caution">
    <text evidence="2">The sequence shown here is derived from an EMBL/GenBank/DDBJ whole genome shotgun (WGS) entry which is preliminary data.</text>
</comment>
<gene>
    <name evidence="2" type="ORF">SEMRO_155_G070390.1</name>
</gene>
<organism evidence="2 3">
    <name type="scientific">Seminavis robusta</name>
    <dbReference type="NCBI Taxonomy" id="568900"/>
    <lineage>
        <taxon>Eukaryota</taxon>
        <taxon>Sar</taxon>
        <taxon>Stramenopiles</taxon>
        <taxon>Ochrophyta</taxon>
        <taxon>Bacillariophyta</taxon>
        <taxon>Bacillariophyceae</taxon>
        <taxon>Bacillariophycidae</taxon>
        <taxon>Naviculales</taxon>
        <taxon>Naviculaceae</taxon>
        <taxon>Seminavis</taxon>
    </lineage>
</organism>
<evidence type="ECO:0000313" key="3">
    <source>
        <dbReference type="Proteomes" id="UP001153069"/>
    </source>
</evidence>
<evidence type="ECO:0000256" key="1">
    <source>
        <dbReference type="SAM" id="MobiDB-lite"/>
    </source>
</evidence>
<keyword evidence="3" id="KW-1185">Reference proteome</keyword>
<accession>A0A9N8DJF6</accession>
<sequence>MAFKRLSKHSASPQKKDGRRLRSRVLNRLGITSNKARVSDGGIPPAKVSEEQAKPVALKSPTKKVSHRRVVITQSNVRCVPPNEPSSPCPRTSWEVAIAQDEKFATPPPIPSRSKPPPCPTAYPRLPHTSISVSYSMPLQEFQSYPGMPKPKEESSSRVCFASSVQVMEIPSHVHYSKQARDAMWTSPKDIDRLAKRNAYEYWADGKQWEDCKEEDEMLEWNGKLLHPFTYERMQNMIAQTRMEAEHEKEVQEHAKSSFSFREMLFGRSHKQDEWLVGWQSCP</sequence>
<reference evidence="2" key="1">
    <citation type="submission" date="2020-06" db="EMBL/GenBank/DDBJ databases">
        <authorList>
            <consortium name="Plant Systems Biology data submission"/>
        </authorList>
    </citation>
    <scope>NUCLEOTIDE SEQUENCE</scope>
    <source>
        <strain evidence="2">D6</strain>
    </source>
</reference>
<dbReference type="AlphaFoldDB" id="A0A9N8DJF6"/>
<name>A0A9N8DJF6_9STRA</name>
<feature type="region of interest" description="Disordered" evidence="1">
    <location>
        <begin position="1"/>
        <end position="68"/>
    </location>
</feature>
<evidence type="ECO:0000313" key="2">
    <source>
        <dbReference type="EMBL" id="CAB9503070.1"/>
    </source>
</evidence>
<protein>
    <submittedName>
        <fullName evidence="2">Uncharacterized protein</fullName>
    </submittedName>
</protein>
<dbReference type="EMBL" id="CAICTM010000154">
    <property type="protein sequence ID" value="CAB9503070.1"/>
    <property type="molecule type" value="Genomic_DNA"/>
</dbReference>